<comment type="caution">
    <text evidence="2">The sequence shown here is derived from an EMBL/GenBank/DDBJ whole genome shotgun (WGS) entry which is preliminary data.</text>
</comment>
<proteinExistence type="predicted"/>
<dbReference type="EMBL" id="JAVRQU010000024">
    <property type="protein sequence ID" value="KAK5690596.1"/>
    <property type="molecule type" value="Genomic_DNA"/>
</dbReference>
<dbReference type="AlphaFoldDB" id="A0AAN7VL23"/>
<feature type="region of interest" description="Disordered" evidence="1">
    <location>
        <begin position="59"/>
        <end position="97"/>
    </location>
</feature>
<organism evidence="2 3">
    <name type="scientific">Elasticomyces elasticus</name>
    <dbReference type="NCBI Taxonomy" id="574655"/>
    <lineage>
        <taxon>Eukaryota</taxon>
        <taxon>Fungi</taxon>
        <taxon>Dikarya</taxon>
        <taxon>Ascomycota</taxon>
        <taxon>Pezizomycotina</taxon>
        <taxon>Dothideomycetes</taxon>
        <taxon>Dothideomycetidae</taxon>
        <taxon>Mycosphaerellales</taxon>
        <taxon>Teratosphaeriaceae</taxon>
        <taxon>Elasticomyces</taxon>
    </lineage>
</organism>
<sequence>MEIELPQIKPHPWRWLASRSKWLPLRSGLWKMVRPPHFLYIMSNIELTSGRQVAEDMLASPPGSVKAEHHSSDDPLAVGSDGTEVTNPFSDGEGNGGARLYGMPSSLLRTTRTIELTSGAQVLAVKLYTYHGARRCPVPAGHPPRRAVAFQTSNAGVAAPGAIFAGGRWLPMVVNNQHTTLELTLAVLDKSIQYGEVYGAVFNHFDQTTQTLKPYAVQCI</sequence>
<evidence type="ECO:0000256" key="1">
    <source>
        <dbReference type="SAM" id="MobiDB-lite"/>
    </source>
</evidence>
<name>A0AAN7VL23_9PEZI</name>
<gene>
    <name evidence="2" type="ORF">LTR97_012150</name>
</gene>
<evidence type="ECO:0000313" key="2">
    <source>
        <dbReference type="EMBL" id="KAK5690596.1"/>
    </source>
</evidence>
<protein>
    <submittedName>
        <fullName evidence="2">Uncharacterized protein</fullName>
    </submittedName>
</protein>
<evidence type="ECO:0000313" key="3">
    <source>
        <dbReference type="Proteomes" id="UP001310594"/>
    </source>
</evidence>
<accession>A0AAN7VL23</accession>
<dbReference type="Proteomes" id="UP001310594">
    <property type="component" value="Unassembled WGS sequence"/>
</dbReference>
<reference evidence="2" key="1">
    <citation type="submission" date="2023-08" db="EMBL/GenBank/DDBJ databases">
        <title>Black Yeasts Isolated from many extreme environments.</title>
        <authorList>
            <person name="Coleine C."/>
            <person name="Stajich J.E."/>
            <person name="Selbmann L."/>
        </authorList>
    </citation>
    <scope>NUCLEOTIDE SEQUENCE</scope>
    <source>
        <strain evidence="2">CCFEE 5810</strain>
    </source>
</reference>